<evidence type="ECO:0000313" key="1">
    <source>
        <dbReference type="EMBL" id="WIM69101.1"/>
    </source>
</evidence>
<accession>A0ABY8VHH0</accession>
<organism evidence="1 2">
    <name type="scientific">Corynebacterium suedekumii</name>
    <dbReference type="NCBI Taxonomy" id="3049801"/>
    <lineage>
        <taxon>Bacteria</taxon>
        <taxon>Bacillati</taxon>
        <taxon>Actinomycetota</taxon>
        <taxon>Actinomycetes</taxon>
        <taxon>Mycobacteriales</taxon>
        <taxon>Corynebacteriaceae</taxon>
        <taxon>Corynebacterium</taxon>
    </lineage>
</organism>
<name>A0ABY8VHH0_9CORY</name>
<dbReference type="InterPro" id="IPR043755">
    <property type="entry name" value="DUF5701"/>
</dbReference>
<dbReference type="EMBL" id="CP126970">
    <property type="protein sequence ID" value="WIM69101.1"/>
    <property type="molecule type" value="Genomic_DNA"/>
</dbReference>
<protein>
    <submittedName>
        <fullName evidence="1">DUF5701 family protein</fullName>
    </submittedName>
</protein>
<evidence type="ECO:0000313" key="2">
    <source>
        <dbReference type="Proteomes" id="UP001238805"/>
    </source>
</evidence>
<keyword evidence="2" id="KW-1185">Reference proteome</keyword>
<reference evidence="1 2" key="1">
    <citation type="submission" date="2023-05" db="EMBL/GenBank/DDBJ databases">
        <title>Corynebacterium suedekumii sp. nov. and Corynebacterium breve sp. nov. isolated from raw cow's milk.</title>
        <authorList>
            <person name="Baer M.K."/>
            <person name="Mehl L."/>
            <person name="Hellmuth R."/>
            <person name="Marke G."/>
            <person name="Lipski A."/>
        </authorList>
    </citation>
    <scope>NUCLEOTIDE SEQUENCE [LARGE SCALE GENOMIC DNA]</scope>
    <source>
        <strain evidence="1 2">LM112</strain>
    </source>
</reference>
<dbReference type="Proteomes" id="UP001238805">
    <property type="component" value="Chromosome"/>
</dbReference>
<proteinExistence type="predicted"/>
<dbReference type="Pfam" id="PF18959">
    <property type="entry name" value="DUF5701"/>
    <property type="match status" value="1"/>
</dbReference>
<dbReference type="RefSeq" id="WP_284873699.1">
    <property type="nucleotide sequence ID" value="NZ_CP126970.1"/>
</dbReference>
<sequence>MRPTRSIADQLAELDRLGVFTLAGEREAQVRAAAAGLPDTAAHALAGLHPGWFAASALAPLLTRGEKSGFVVADMVDVDQFLPVGVELVDAPLYLVHGACRGDDLRNVSPEEALAQWEGGSRRPLTLHEGLSWALTHPEVIEPNACFMTVASRKVKKLSAAGDPTFDSRTPALWISSGTGRDGAEHRGAPKLGWCWWRNRHTWLGIASAERHTPSPPE</sequence>
<gene>
    <name evidence="1" type="ORF">QP029_07265</name>
</gene>